<protein>
    <submittedName>
        <fullName evidence="2">ApaG domain protein</fullName>
    </submittedName>
</protein>
<reference evidence="3" key="1">
    <citation type="journal article" date="2013" name="Science">
        <title>Gene transfer from bacteria and archaea facilitated evolution of an extremophilic eukaryote.</title>
        <authorList>
            <person name="Schonknecht G."/>
            <person name="Chen W.H."/>
            <person name="Ternes C.M."/>
            <person name="Barbier G.G."/>
            <person name="Shrestha R.P."/>
            <person name="Stanke M."/>
            <person name="Brautigam A."/>
            <person name="Baker B.J."/>
            <person name="Banfield J.F."/>
            <person name="Garavito R.M."/>
            <person name="Carr K."/>
            <person name="Wilkerson C."/>
            <person name="Rensing S.A."/>
            <person name="Gagneul D."/>
            <person name="Dickenson N.E."/>
            <person name="Oesterhelt C."/>
            <person name="Lercher M.J."/>
            <person name="Weber A.P."/>
        </authorList>
    </citation>
    <scope>NUCLEOTIDE SEQUENCE [LARGE SCALE GENOMIC DNA]</scope>
    <source>
        <strain evidence="3">074W</strain>
    </source>
</reference>
<dbReference type="InterPro" id="IPR007474">
    <property type="entry name" value="ApaG_domain"/>
</dbReference>
<keyword evidence="3" id="KW-1185">Reference proteome</keyword>
<dbReference type="Gramene" id="EME30033">
    <property type="protein sequence ID" value="EME30033"/>
    <property type="gene ID" value="Gasu_26200"/>
</dbReference>
<name>M2Y233_GALSU</name>
<dbReference type="Gene3D" id="2.60.40.1470">
    <property type="entry name" value="ApaG domain"/>
    <property type="match status" value="1"/>
</dbReference>
<dbReference type="GeneID" id="17088793"/>
<dbReference type="InterPro" id="IPR036767">
    <property type="entry name" value="ApaG_sf"/>
</dbReference>
<feature type="domain" description="ApaG" evidence="1">
    <location>
        <begin position="414"/>
        <end position="548"/>
    </location>
</feature>
<gene>
    <name evidence="2" type="ORF">Gasu_26200</name>
</gene>
<dbReference type="AlphaFoldDB" id="M2Y233"/>
<accession>M2Y233</accession>
<dbReference type="SUPFAM" id="SSF110069">
    <property type="entry name" value="ApaG-like"/>
    <property type="match status" value="1"/>
</dbReference>
<evidence type="ECO:0000313" key="3">
    <source>
        <dbReference type="Proteomes" id="UP000030680"/>
    </source>
</evidence>
<organism evidence="2 3">
    <name type="scientific">Galdieria sulphuraria</name>
    <name type="common">Red alga</name>
    <dbReference type="NCBI Taxonomy" id="130081"/>
    <lineage>
        <taxon>Eukaryota</taxon>
        <taxon>Rhodophyta</taxon>
        <taxon>Bangiophyceae</taxon>
        <taxon>Galdieriales</taxon>
        <taxon>Galdieriaceae</taxon>
        <taxon>Galdieria</taxon>
    </lineage>
</organism>
<dbReference type="Pfam" id="PF04379">
    <property type="entry name" value="DUF525"/>
    <property type="match status" value="1"/>
</dbReference>
<evidence type="ECO:0000313" key="2">
    <source>
        <dbReference type="EMBL" id="EME30033.1"/>
    </source>
</evidence>
<dbReference type="OrthoDB" id="10316483at2759"/>
<dbReference type="PROSITE" id="PS51087">
    <property type="entry name" value="APAG"/>
    <property type="match status" value="1"/>
</dbReference>
<dbReference type="RefSeq" id="XP_005706553.1">
    <property type="nucleotide sequence ID" value="XM_005706496.1"/>
</dbReference>
<dbReference type="Proteomes" id="UP000030680">
    <property type="component" value="Unassembled WGS sequence"/>
</dbReference>
<proteinExistence type="predicted"/>
<dbReference type="KEGG" id="gsl:Gasu_26200"/>
<dbReference type="EMBL" id="KB454503">
    <property type="protein sequence ID" value="EME30033.1"/>
    <property type="molecule type" value="Genomic_DNA"/>
</dbReference>
<evidence type="ECO:0000259" key="1">
    <source>
        <dbReference type="PROSITE" id="PS51087"/>
    </source>
</evidence>
<sequence length="552" mass="62604">MTSFIEGHRLPCLEWSPKRRSKGCAYFAYYSCVIQGSLSTSRCYNVSARFASTQVFGSFLNVNKMNLVQKKTRQDKLETQRTRCSKRCDWRDSKAYPLYCNVSDPKSHKEKETSVSISEVEKERRRLVQRIFDACNGARRMEKVEKVVAAAGFLDSGQRLKLWLRIEQLCMEKLFEASVYNFERAAELRDEASLLRLRDAHVILQESIDEALHQGELGFANIFYEALQLVGEPPNLKKRIPSQGGETRTNRAGICSRFDTYLVNESNNMNVAPSIQNNDDIRVLSPTQNEDNKKQPADWESSDQSFVEPAVLSLWDNQEMFGDALIDAEGMPLMNNMKESRDKMNKDPMSLKMSPGNSSFGLDTASKDVVGYSNSSSIASSADSFSETSINSDKDSKTGILGNKMTSLAFSHSEAFNHILKVQLQGKWNMDRSSLSEHYLCFEYQIRFVNTGRELIQLLSSNGFVETSDGQKHMLAEKWVADRKPVVQDGESFEYTSFCVFQYPSISDALPFIGFLKMNFILVRGDCGQQLFHLETKPVQLRLDDKSGVDSE</sequence>